<accession>A0A9W9N579</accession>
<sequence length="130" mass="14252">MAFSSTAPWAEDTFENAFGPVSHRRSFDFTITFEQAILSIIPSTFLLLAGLPRLLHLSRRQRKTRSGHDYFLKLSVSVASRTSTSIPSAALGLANSTIIIGLSYVEDIKSISPSSLLTVYLLLSILFDAT</sequence>
<dbReference type="Proteomes" id="UP001150942">
    <property type="component" value="Unassembled WGS sequence"/>
</dbReference>
<reference evidence="2" key="2">
    <citation type="journal article" date="2023" name="IMA Fungus">
        <title>Comparative genomic study of the Penicillium genus elucidates a diverse pangenome and 15 lateral gene transfer events.</title>
        <authorList>
            <person name="Petersen C."/>
            <person name="Sorensen T."/>
            <person name="Nielsen M.R."/>
            <person name="Sondergaard T.E."/>
            <person name="Sorensen J.L."/>
            <person name="Fitzpatrick D.A."/>
            <person name="Frisvad J.C."/>
            <person name="Nielsen K.L."/>
        </authorList>
    </citation>
    <scope>NUCLEOTIDE SEQUENCE</scope>
    <source>
        <strain evidence="2">IBT 20477</strain>
    </source>
</reference>
<evidence type="ECO:0000313" key="3">
    <source>
        <dbReference type="Proteomes" id="UP001150942"/>
    </source>
</evidence>
<keyword evidence="1" id="KW-0472">Membrane</keyword>
<gene>
    <name evidence="2" type="ORF">N7449_000585</name>
</gene>
<organism evidence="2 3">
    <name type="scientific">Penicillium cf. viridicatum</name>
    <dbReference type="NCBI Taxonomy" id="2972119"/>
    <lineage>
        <taxon>Eukaryota</taxon>
        <taxon>Fungi</taxon>
        <taxon>Dikarya</taxon>
        <taxon>Ascomycota</taxon>
        <taxon>Pezizomycotina</taxon>
        <taxon>Eurotiomycetes</taxon>
        <taxon>Eurotiomycetidae</taxon>
        <taxon>Eurotiales</taxon>
        <taxon>Aspergillaceae</taxon>
        <taxon>Penicillium</taxon>
    </lineage>
</organism>
<evidence type="ECO:0000313" key="2">
    <source>
        <dbReference type="EMBL" id="KAJ5213416.1"/>
    </source>
</evidence>
<reference evidence="2" key="1">
    <citation type="submission" date="2022-11" db="EMBL/GenBank/DDBJ databases">
        <authorList>
            <person name="Petersen C."/>
        </authorList>
    </citation>
    <scope>NUCLEOTIDE SEQUENCE</scope>
    <source>
        <strain evidence="2">IBT 20477</strain>
    </source>
</reference>
<keyword evidence="1" id="KW-1133">Transmembrane helix</keyword>
<feature type="transmembrane region" description="Helical" evidence="1">
    <location>
        <begin position="36"/>
        <end position="55"/>
    </location>
</feature>
<evidence type="ECO:0000256" key="1">
    <source>
        <dbReference type="SAM" id="Phobius"/>
    </source>
</evidence>
<dbReference type="OrthoDB" id="6500128at2759"/>
<dbReference type="EMBL" id="JAPQKQ010000001">
    <property type="protein sequence ID" value="KAJ5213416.1"/>
    <property type="molecule type" value="Genomic_DNA"/>
</dbReference>
<keyword evidence="1" id="KW-0812">Transmembrane</keyword>
<protein>
    <submittedName>
        <fullName evidence="2">ABC transporter integral membrane type 1</fullName>
    </submittedName>
</protein>
<dbReference type="AlphaFoldDB" id="A0A9W9N579"/>
<comment type="caution">
    <text evidence="2">The sequence shown here is derived from an EMBL/GenBank/DDBJ whole genome shotgun (WGS) entry which is preliminary data.</text>
</comment>
<proteinExistence type="predicted"/>
<name>A0A9W9N579_9EURO</name>
<keyword evidence="3" id="KW-1185">Reference proteome</keyword>